<proteinExistence type="predicted"/>
<dbReference type="EMBL" id="MU842883">
    <property type="protein sequence ID" value="KAK2028115.1"/>
    <property type="molecule type" value="Genomic_DNA"/>
</dbReference>
<reference evidence="1" key="1">
    <citation type="submission" date="2021-06" db="EMBL/GenBank/DDBJ databases">
        <title>Comparative genomics, transcriptomics and evolutionary studies reveal genomic signatures of adaptation to plant cell wall in hemibiotrophic fungi.</title>
        <authorList>
            <consortium name="DOE Joint Genome Institute"/>
            <person name="Baroncelli R."/>
            <person name="Diaz J.F."/>
            <person name="Benocci T."/>
            <person name="Peng M."/>
            <person name="Battaglia E."/>
            <person name="Haridas S."/>
            <person name="Andreopoulos W."/>
            <person name="Labutti K."/>
            <person name="Pangilinan J."/>
            <person name="Floch G.L."/>
            <person name="Makela M.R."/>
            <person name="Henrissat B."/>
            <person name="Grigoriev I.V."/>
            <person name="Crouch J.A."/>
            <person name="De Vries R.P."/>
            <person name="Sukno S.A."/>
            <person name="Thon M.R."/>
        </authorList>
    </citation>
    <scope>NUCLEOTIDE SEQUENCE</scope>
    <source>
        <strain evidence="1">MAFF235873</strain>
    </source>
</reference>
<protein>
    <submittedName>
        <fullName evidence="1">Uncharacterized protein</fullName>
    </submittedName>
</protein>
<evidence type="ECO:0000313" key="2">
    <source>
        <dbReference type="Proteomes" id="UP001232148"/>
    </source>
</evidence>
<dbReference type="Proteomes" id="UP001232148">
    <property type="component" value="Unassembled WGS sequence"/>
</dbReference>
<evidence type="ECO:0000313" key="1">
    <source>
        <dbReference type="EMBL" id="KAK2028115.1"/>
    </source>
</evidence>
<gene>
    <name evidence="1" type="ORF">LX32DRAFT_694265</name>
</gene>
<accession>A0AAD9HFF6</accession>
<keyword evidence="2" id="KW-1185">Reference proteome</keyword>
<dbReference type="AlphaFoldDB" id="A0AAD9HFF6"/>
<comment type="caution">
    <text evidence="1">The sequence shown here is derived from an EMBL/GenBank/DDBJ whole genome shotgun (WGS) entry which is preliminary data.</text>
</comment>
<sequence>MNAAVPLGSGPIPDKHWGLAGSTCKRRFNVVPEGGEWMTEFVVPDKYNRASLLGEVLCPRLKATMAYVDMEGDMLQNLVHISVQYWPADGSGPFTKEVNKGSLAKKEDNNVQQVVWKAIKPGKYSIAARCTRIIQKQEAVRFGVAWHVEKNVDLEA</sequence>
<organism evidence="1 2">
    <name type="scientific">Colletotrichum zoysiae</name>
    <dbReference type="NCBI Taxonomy" id="1216348"/>
    <lineage>
        <taxon>Eukaryota</taxon>
        <taxon>Fungi</taxon>
        <taxon>Dikarya</taxon>
        <taxon>Ascomycota</taxon>
        <taxon>Pezizomycotina</taxon>
        <taxon>Sordariomycetes</taxon>
        <taxon>Hypocreomycetidae</taxon>
        <taxon>Glomerellales</taxon>
        <taxon>Glomerellaceae</taxon>
        <taxon>Colletotrichum</taxon>
        <taxon>Colletotrichum graminicola species complex</taxon>
    </lineage>
</organism>
<name>A0AAD9HFF6_9PEZI</name>